<keyword evidence="2" id="KW-1003">Cell membrane</keyword>
<feature type="transmembrane region" description="Helical" evidence="6">
    <location>
        <begin position="87"/>
        <end position="104"/>
    </location>
</feature>
<evidence type="ECO:0000256" key="6">
    <source>
        <dbReference type="SAM" id="Phobius"/>
    </source>
</evidence>
<organism evidence="7 8">
    <name type="scientific">Paenibacillus peoriae</name>
    <dbReference type="NCBI Taxonomy" id="59893"/>
    <lineage>
        <taxon>Bacteria</taxon>
        <taxon>Bacillati</taxon>
        <taxon>Bacillota</taxon>
        <taxon>Bacilli</taxon>
        <taxon>Bacillales</taxon>
        <taxon>Paenibacillaceae</taxon>
        <taxon>Paenibacillus</taxon>
    </lineage>
</organism>
<protein>
    <submittedName>
        <fullName evidence="7">YitT family protein</fullName>
    </submittedName>
</protein>
<evidence type="ECO:0000256" key="4">
    <source>
        <dbReference type="ARBA" id="ARBA00022989"/>
    </source>
</evidence>
<dbReference type="EMBL" id="CP061172">
    <property type="protein sequence ID" value="QNR68822.1"/>
    <property type="molecule type" value="Genomic_DNA"/>
</dbReference>
<accession>A0A7H0YCL4</accession>
<dbReference type="GO" id="GO:0005886">
    <property type="term" value="C:plasma membrane"/>
    <property type="evidence" value="ECO:0007669"/>
    <property type="project" value="UniProtKB-SubCell"/>
</dbReference>
<evidence type="ECO:0000256" key="1">
    <source>
        <dbReference type="ARBA" id="ARBA00004651"/>
    </source>
</evidence>
<dbReference type="InterPro" id="IPR003740">
    <property type="entry name" value="YitT"/>
</dbReference>
<evidence type="ECO:0000256" key="5">
    <source>
        <dbReference type="ARBA" id="ARBA00023136"/>
    </source>
</evidence>
<dbReference type="RefSeq" id="WP_190298905.1">
    <property type="nucleotide sequence ID" value="NZ_CP061172.1"/>
</dbReference>
<dbReference type="InterPro" id="IPR051461">
    <property type="entry name" value="UPF0750_membrane"/>
</dbReference>
<keyword evidence="3 6" id="KW-0812">Transmembrane</keyword>
<keyword evidence="4 6" id="KW-1133">Transmembrane helix</keyword>
<proteinExistence type="predicted"/>
<feature type="transmembrane region" description="Helical" evidence="6">
    <location>
        <begin position="110"/>
        <end position="130"/>
    </location>
</feature>
<gene>
    <name evidence="7" type="ORF">IAQ67_07255</name>
</gene>
<feature type="transmembrane region" description="Helical" evidence="6">
    <location>
        <begin position="54"/>
        <end position="75"/>
    </location>
</feature>
<feature type="transmembrane region" description="Helical" evidence="6">
    <location>
        <begin position="161"/>
        <end position="182"/>
    </location>
</feature>
<reference evidence="7 8" key="1">
    <citation type="submission" date="2020-09" db="EMBL/GenBank/DDBJ databases">
        <title>Characterization of Paenibacillus peoriae strain ZF390 with broad-spectrum antimicrobial activity as a potential biocontrol agent.</title>
        <authorList>
            <person name="Li L."/>
            <person name="Zhao Y."/>
            <person name="Li B."/>
            <person name="Xie X."/>
        </authorList>
    </citation>
    <scope>NUCLEOTIDE SEQUENCE [LARGE SCALE GENOMIC DNA]</scope>
    <source>
        <strain evidence="7 8">ZF390</strain>
    </source>
</reference>
<evidence type="ECO:0000256" key="3">
    <source>
        <dbReference type="ARBA" id="ARBA00022692"/>
    </source>
</evidence>
<evidence type="ECO:0000313" key="7">
    <source>
        <dbReference type="EMBL" id="QNR68822.1"/>
    </source>
</evidence>
<dbReference type="Proteomes" id="UP000516384">
    <property type="component" value="Chromosome"/>
</dbReference>
<feature type="transmembrane region" description="Helical" evidence="6">
    <location>
        <begin position="12"/>
        <end position="34"/>
    </location>
</feature>
<comment type="subcellular location">
    <subcellularLocation>
        <location evidence="1">Cell membrane</location>
        <topology evidence="1">Multi-pass membrane protein</topology>
    </subcellularLocation>
</comment>
<evidence type="ECO:0000313" key="8">
    <source>
        <dbReference type="Proteomes" id="UP000516384"/>
    </source>
</evidence>
<dbReference type="PANTHER" id="PTHR33545:SF3">
    <property type="entry name" value="UPF0750 MEMBRANE PROTEIN YQFU"/>
    <property type="match status" value="1"/>
</dbReference>
<evidence type="ECO:0000256" key="2">
    <source>
        <dbReference type="ARBA" id="ARBA00022475"/>
    </source>
</evidence>
<sequence>MRWLVKPASGDASRFPVFYTVIGGITASVGLELFLHPHDMIAGGVTGISRLMSIYTQEHFGLLLFVLNLPLMLLYSLSTHKPMLHRALPGLFALSGSAIILSPFPAVSGHPVVCALGGGICIGLGAGLAARHGGLLDSLGLNESDDGRPSTLLLTHRKIPLIQIVMLCNGLLLITAGFVLGWEPTLYSALSCLAAYETTRLMFTGLTYTVCVVSKKQQTVEDAIYRRLRIQRISVGSPVQIKGKINMEPVSEKTEKAMVYNVHLLDLQRFKTIIHMTDPQAEMMYMKRWTYRPTK</sequence>
<dbReference type="AlphaFoldDB" id="A0A7H0YCL4"/>
<dbReference type="PANTHER" id="PTHR33545">
    <property type="entry name" value="UPF0750 MEMBRANE PROTEIN YITT-RELATED"/>
    <property type="match status" value="1"/>
</dbReference>
<dbReference type="Pfam" id="PF02588">
    <property type="entry name" value="YitT_membrane"/>
    <property type="match status" value="1"/>
</dbReference>
<name>A0A7H0YCL4_9BACL</name>
<keyword evidence="5 6" id="KW-0472">Membrane</keyword>